<dbReference type="PANTHER" id="PTHR46270:SF2">
    <property type="entry name" value="TIR DOMAIN-CONTAINING PROTEIN"/>
    <property type="match status" value="1"/>
</dbReference>
<evidence type="ECO:0000313" key="2">
    <source>
        <dbReference type="EnsemblMetazoa" id="CLYHEMP008445.1"/>
    </source>
</evidence>
<dbReference type="GO" id="GO:0007165">
    <property type="term" value="P:signal transduction"/>
    <property type="evidence" value="ECO:0007669"/>
    <property type="project" value="InterPro"/>
</dbReference>
<dbReference type="SUPFAM" id="SSF52200">
    <property type="entry name" value="Toll/Interleukin receptor TIR domain"/>
    <property type="match status" value="1"/>
</dbReference>
<dbReference type="PANTHER" id="PTHR46270">
    <property type="entry name" value="ARMADILLO-TYPE FOLD-RELATED"/>
    <property type="match status" value="1"/>
</dbReference>
<dbReference type="AlphaFoldDB" id="A0A7M5V6M3"/>
<dbReference type="EnsemblMetazoa" id="CLYHEMT008445.1">
    <property type="protein sequence ID" value="CLYHEMP008445.1"/>
    <property type="gene ID" value="CLYHEMG008445"/>
</dbReference>
<evidence type="ECO:0000259" key="1">
    <source>
        <dbReference type="Pfam" id="PF13676"/>
    </source>
</evidence>
<accession>A0A7M5V6M3</accession>
<dbReference type="Proteomes" id="UP000594262">
    <property type="component" value="Unplaced"/>
</dbReference>
<organism evidence="2 3">
    <name type="scientific">Clytia hemisphaerica</name>
    <dbReference type="NCBI Taxonomy" id="252671"/>
    <lineage>
        <taxon>Eukaryota</taxon>
        <taxon>Metazoa</taxon>
        <taxon>Cnidaria</taxon>
        <taxon>Hydrozoa</taxon>
        <taxon>Hydroidolina</taxon>
        <taxon>Leptothecata</taxon>
        <taxon>Obeliida</taxon>
        <taxon>Clytiidae</taxon>
        <taxon>Clytia</taxon>
    </lineage>
</organism>
<keyword evidence="3" id="KW-1185">Reference proteome</keyword>
<proteinExistence type="predicted"/>
<dbReference type="Pfam" id="PF13676">
    <property type="entry name" value="TIR_2"/>
    <property type="match status" value="1"/>
</dbReference>
<dbReference type="InterPro" id="IPR035897">
    <property type="entry name" value="Toll_tir_struct_dom_sf"/>
</dbReference>
<name>A0A7M5V6M3_9CNID</name>
<protein>
    <recommendedName>
        <fullName evidence="1">TIR domain-containing protein</fullName>
    </recommendedName>
</protein>
<sequence length="583" mass="67034">MAKQTDLFLSHNWGKGQSNHEKVANINEELVKVGYVTWFDEYDMTGNVREKMAEGIENTKCFVVFLTKEYMKKVTHGATNDNCKAEFDYASTLNIPKICVILDPSVRSTSQWKGNIGLTLKKYIYVNMSENVDDPVYLSNQVKLLTRELESRGIFPKQTVSSNEDVKKQNTPTSKPKIKLELEKISPNSIAFSINQKSVKRIKHAECSVEGKENYHETLSSQKYQLALRDDILWLQIEMDMMTGFNYFFDLIFVDKEDTDERIQYAVQLEGKNSCTVMDANCKESGVLVFAHESGTSKSIHSYKVQQHIRDEDQCKSITTGPSVITTVGQFHQRARQYYIDHLYTNSFPPAFYLKDEIYKTLTEKLRKYVFFKNAKIINGYNYRAHLEMFGLTGDQCSDIVKITLNGIEILIAANTENNVLFVFGVNEEPLKVHKDLSNLNDVLRVLYHISYGLIQKECIGLVGILVCPKLSNDDIKNHPALSIDPSSKMLFLTSEHFQNERMFTTWINKLVKIVLDYMREIRNKSDVAVKEENFEILLGGIMASSAQTSLCLPRMTSDQTTKFQREKFLEMRKKKLTTCWTL</sequence>
<dbReference type="InterPro" id="IPR000157">
    <property type="entry name" value="TIR_dom"/>
</dbReference>
<reference evidence="2" key="1">
    <citation type="submission" date="2021-01" db="UniProtKB">
        <authorList>
            <consortium name="EnsemblMetazoa"/>
        </authorList>
    </citation>
    <scope>IDENTIFICATION</scope>
</reference>
<evidence type="ECO:0000313" key="3">
    <source>
        <dbReference type="Proteomes" id="UP000594262"/>
    </source>
</evidence>
<dbReference type="OrthoDB" id="67198at2759"/>
<dbReference type="Gene3D" id="3.40.50.10140">
    <property type="entry name" value="Toll/interleukin-1 receptor homology (TIR) domain"/>
    <property type="match status" value="1"/>
</dbReference>
<feature type="domain" description="TIR" evidence="1">
    <location>
        <begin position="8"/>
        <end position="129"/>
    </location>
</feature>